<name>U1QSW1_9BIFI</name>
<evidence type="ECO:0000256" key="1">
    <source>
        <dbReference type="ARBA" id="ARBA00022475"/>
    </source>
</evidence>
<feature type="binding site" evidence="10">
    <location>
        <position position="216"/>
    </location>
    <ligand>
        <name>UDP-N-acetyl-alpha-D-glucosamine</name>
        <dbReference type="ChEBI" id="CHEBI:57705"/>
    </ligand>
</feature>
<dbReference type="Proteomes" id="UP000016519">
    <property type="component" value="Unassembled WGS sequence"/>
</dbReference>
<keyword evidence="3 10" id="KW-0328">Glycosyltransferase</keyword>
<evidence type="ECO:0000259" key="11">
    <source>
        <dbReference type="Pfam" id="PF03033"/>
    </source>
</evidence>
<dbReference type="Pfam" id="PF04101">
    <property type="entry name" value="Glyco_tran_28_C"/>
    <property type="match status" value="1"/>
</dbReference>
<dbReference type="InterPro" id="IPR004276">
    <property type="entry name" value="GlycoTrans_28_N"/>
</dbReference>
<keyword evidence="5 10" id="KW-0133">Cell shape</keyword>
<keyword evidence="1 10" id="KW-1003">Cell membrane</keyword>
<evidence type="ECO:0000256" key="8">
    <source>
        <dbReference type="ARBA" id="ARBA00023306"/>
    </source>
</evidence>
<feature type="binding site" evidence="10">
    <location>
        <begin position="19"/>
        <end position="21"/>
    </location>
    <ligand>
        <name>UDP-N-acetyl-alpha-D-glucosamine</name>
        <dbReference type="ChEBI" id="CHEBI:57705"/>
    </ligand>
</feature>
<evidence type="ECO:0000256" key="9">
    <source>
        <dbReference type="ARBA" id="ARBA00023316"/>
    </source>
</evidence>
<feature type="binding site" evidence="10">
    <location>
        <position position="331"/>
    </location>
    <ligand>
        <name>UDP-N-acetyl-alpha-D-glucosamine</name>
        <dbReference type="ChEBI" id="CHEBI:57705"/>
    </ligand>
</feature>
<keyword evidence="4 10" id="KW-0808">Transferase</keyword>
<comment type="caution">
    <text evidence="13">The sequence shown here is derived from an EMBL/GenBank/DDBJ whole genome shotgun (WGS) entry which is preliminary data.</text>
</comment>
<evidence type="ECO:0000313" key="14">
    <source>
        <dbReference type="Proteomes" id="UP000016519"/>
    </source>
</evidence>
<dbReference type="GO" id="GO:0050511">
    <property type="term" value="F:undecaprenyldiphospho-muramoylpentapeptide beta-N-acetylglucosaminyltransferase activity"/>
    <property type="evidence" value="ECO:0007669"/>
    <property type="project" value="UniProtKB-UniRule"/>
</dbReference>
<dbReference type="HAMAP" id="MF_00033">
    <property type="entry name" value="MurG"/>
    <property type="match status" value="1"/>
</dbReference>
<feature type="binding site" evidence="10">
    <location>
        <position position="176"/>
    </location>
    <ligand>
        <name>UDP-N-acetyl-alpha-D-glucosamine</name>
        <dbReference type="ChEBI" id="CHEBI:57705"/>
    </ligand>
</feature>
<reference evidence="13 14" key="1">
    <citation type="submission" date="2013-08" db="EMBL/GenBank/DDBJ databases">
        <authorList>
            <person name="Weinstock G."/>
            <person name="Sodergren E."/>
            <person name="Wylie T."/>
            <person name="Fulton L."/>
            <person name="Fulton R."/>
            <person name="Fronick C."/>
            <person name="O'Laughlin M."/>
            <person name="Godfrey J."/>
            <person name="Miner T."/>
            <person name="Herter B."/>
            <person name="Appelbaum E."/>
            <person name="Cordes M."/>
            <person name="Lek S."/>
            <person name="Wollam A."/>
            <person name="Pepin K.H."/>
            <person name="Palsikar V.B."/>
            <person name="Mitreva M."/>
            <person name="Wilson R.K."/>
        </authorList>
    </citation>
    <scope>NUCLEOTIDE SEQUENCE [LARGE SCALE GENOMIC DNA]</scope>
    <source>
        <strain evidence="13 14">F0580</strain>
    </source>
</reference>
<accession>U1QSW1</accession>
<keyword evidence="8 10" id="KW-0131">Cell cycle</keyword>
<gene>
    <name evidence="10" type="primary">murG</name>
    <name evidence="13" type="ORF">HMPREF9244_01026</name>
</gene>
<evidence type="ECO:0000313" key="13">
    <source>
        <dbReference type="EMBL" id="ERH30535.1"/>
    </source>
</evidence>
<proteinExistence type="inferred from homology"/>
<protein>
    <recommendedName>
        <fullName evidence="10">UDP-N-acetylglucosamine--N-acetylmuramyl-(pentapeptide) pyrophosphoryl-undecaprenol N-acetylglucosamine transferase</fullName>
        <ecNumber evidence="10">2.4.1.227</ecNumber>
    </recommendedName>
    <alternativeName>
        <fullName evidence="10">Undecaprenyl-PP-MurNAc-pentapeptide-UDPGlcNAc GlcNAc transferase</fullName>
    </alternativeName>
</protein>
<dbReference type="CDD" id="cd03785">
    <property type="entry name" value="GT28_MurG"/>
    <property type="match status" value="1"/>
</dbReference>
<dbReference type="PATRIC" id="fig|1321816.3.peg.907"/>
<dbReference type="UniPathway" id="UPA00219"/>
<evidence type="ECO:0000256" key="10">
    <source>
        <dbReference type="HAMAP-Rule" id="MF_00033"/>
    </source>
</evidence>
<dbReference type="GO" id="GO:0005886">
    <property type="term" value="C:plasma membrane"/>
    <property type="evidence" value="ECO:0007669"/>
    <property type="project" value="UniProtKB-SubCell"/>
</dbReference>
<comment type="similarity">
    <text evidence="10">Belongs to the glycosyltransferase 28 family. MurG subfamily.</text>
</comment>
<dbReference type="InterPro" id="IPR007235">
    <property type="entry name" value="Glyco_trans_28_C"/>
</dbReference>
<dbReference type="GO" id="GO:0051991">
    <property type="term" value="F:UDP-N-acetyl-D-glucosamine:N-acetylmuramoyl-L-alanyl-D-glutamyl-meso-2,6-diaminopimelyl-D-alanyl-D-alanine-diphosphoundecaprenol 4-beta-N-acetylglucosaminlytransferase activity"/>
    <property type="evidence" value="ECO:0007669"/>
    <property type="project" value="RHEA"/>
</dbReference>
<comment type="pathway">
    <text evidence="10">Cell wall biogenesis; peptidoglycan biosynthesis.</text>
</comment>
<keyword evidence="2 10" id="KW-0132">Cell division</keyword>
<comment type="function">
    <text evidence="10">Cell wall formation. Catalyzes the transfer of a GlcNAc subunit on undecaprenyl-pyrophosphoryl-MurNAc-pentapeptide (lipid intermediate I) to form undecaprenyl-pyrophosphoryl-MurNAc-(pentapeptide)GlcNAc (lipid intermediate II).</text>
</comment>
<evidence type="ECO:0000256" key="2">
    <source>
        <dbReference type="ARBA" id="ARBA00022618"/>
    </source>
</evidence>
<feature type="binding site" evidence="10">
    <location>
        <position position="133"/>
    </location>
    <ligand>
        <name>UDP-N-acetyl-alpha-D-glucosamine</name>
        <dbReference type="ChEBI" id="CHEBI:57705"/>
    </ligand>
</feature>
<feature type="domain" description="Glycosyl transferase family 28 C-terminal" evidence="12">
    <location>
        <begin position="210"/>
        <end position="389"/>
    </location>
</feature>
<dbReference type="STRING" id="419015.HMPREF3214_01022"/>
<dbReference type="HOGENOM" id="CLU_037404_1_0_11"/>
<dbReference type="GO" id="GO:0005975">
    <property type="term" value="P:carbohydrate metabolic process"/>
    <property type="evidence" value="ECO:0007669"/>
    <property type="project" value="InterPro"/>
</dbReference>
<dbReference type="EMBL" id="AWSI01000032">
    <property type="protein sequence ID" value="ERH30535.1"/>
    <property type="molecule type" value="Genomic_DNA"/>
</dbReference>
<keyword evidence="14" id="KW-1185">Reference proteome</keyword>
<evidence type="ECO:0000256" key="6">
    <source>
        <dbReference type="ARBA" id="ARBA00022984"/>
    </source>
</evidence>
<evidence type="ECO:0000256" key="7">
    <source>
        <dbReference type="ARBA" id="ARBA00023136"/>
    </source>
</evidence>
<evidence type="ECO:0000256" key="5">
    <source>
        <dbReference type="ARBA" id="ARBA00022960"/>
    </source>
</evidence>
<dbReference type="EC" id="2.4.1.227" evidence="10"/>
<dbReference type="GO" id="GO:0051301">
    <property type="term" value="P:cell division"/>
    <property type="evidence" value="ECO:0007669"/>
    <property type="project" value="UniProtKB-KW"/>
</dbReference>
<evidence type="ECO:0000256" key="3">
    <source>
        <dbReference type="ARBA" id="ARBA00022676"/>
    </source>
</evidence>
<comment type="catalytic activity">
    <reaction evidence="10">
        <text>di-trans,octa-cis-undecaprenyl diphospho-N-acetyl-alpha-D-muramoyl-L-alanyl-D-glutamyl-meso-2,6-diaminopimeloyl-D-alanyl-D-alanine + UDP-N-acetyl-alpha-D-glucosamine = di-trans,octa-cis-undecaprenyl diphospho-[N-acetyl-alpha-D-glucosaminyl-(1-&gt;4)]-N-acetyl-alpha-D-muramoyl-L-alanyl-D-glutamyl-meso-2,6-diaminopimeloyl-D-alanyl-D-alanine + UDP + H(+)</text>
        <dbReference type="Rhea" id="RHEA:31227"/>
        <dbReference type="ChEBI" id="CHEBI:15378"/>
        <dbReference type="ChEBI" id="CHEBI:57705"/>
        <dbReference type="ChEBI" id="CHEBI:58223"/>
        <dbReference type="ChEBI" id="CHEBI:61387"/>
        <dbReference type="ChEBI" id="CHEBI:61388"/>
        <dbReference type="EC" id="2.4.1.227"/>
    </reaction>
</comment>
<feature type="domain" description="Glycosyltransferase family 28 N-terminal" evidence="11">
    <location>
        <begin position="12"/>
        <end position="148"/>
    </location>
</feature>
<organism evidence="13 14">
    <name type="scientific">Alloscardovia omnicolens F0580</name>
    <dbReference type="NCBI Taxonomy" id="1321816"/>
    <lineage>
        <taxon>Bacteria</taxon>
        <taxon>Bacillati</taxon>
        <taxon>Actinomycetota</taxon>
        <taxon>Actinomycetes</taxon>
        <taxon>Bifidobacteriales</taxon>
        <taxon>Bifidobacteriaceae</taxon>
        <taxon>Alloscardovia</taxon>
    </lineage>
</organism>
<dbReference type="SUPFAM" id="SSF53756">
    <property type="entry name" value="UDP-Glycosyltransferase/glycogen phosphorylase"/>
    <property type="match status" value="1"/>
</dbReference>
<sequence>MESMNQSETLHIVLAGGGTAGHVNPLLSIARSIEQLNPQAQVSVIGTAEGLESRLVPQAGYELDTIDKVPFPRSVKPSTFVFPARFMKQLRMVKEIFTRRHADVVVGVGGYAAAPAYVQAHAMRVPIVIHEQNARAGMANKLGARWASFVGTTYDECGLSVRGTDARMERVGLPLRTVIAKRAEALRKNREEAKRQAAIELGLDPDIPIIAITGGSLGAVNVNTAVANACRELLACAQIVHLTGKGKSASVRAVVSTLAGEQALSSLGTSEDSAHTGAGGYHIAEYWENMDAVMAAADLVLCRSGAGTVAELTALGVPAVYVPLAIGNGEQVFNAQPVVNAGGGMIVHDDDFTAGWIKEHVVPLITDKTKLSEMSAVAWEYGRRDAAERMARIILDLAQAAVSQVSEAKTAEAK</sequence>
<dbReference type="Gene3D" id="3.40.50.2000">
    <property type="entry name" value="Glycogen Phosphorylase B"/>
    <property type="match status" value="2"/>
</dbReference>
<evidence type="ECO:0000259" key="12">
    <source>
        <dbReference type="Pfam" id="PF04101"/>
    </source>
</evidence>
<comment type="caution">
    <text evidence="10">Lacks conserved residue(s) required for the propagation of feature annotation.</text>
</comment>
<dbReference type="GO" id="GO:0008360">
    <property type="term" value="P:regulation of cell shape"/>
    <property type="evidence" value="ECO:0007669"/>
    <property type="project" value="UniProtKB-KW"/>
</dbReference>
<keyword evidence="7 10" id="KW-0472">Membrane</keyword>
<dbReference type="GO" id="GO:0009252">
    <property type="term" value="P:peptidoglycan biosynthetic process"/>
    <property type="evidence" value="ECO:0007669"/>
    <property type="project" value="UniProtKB-UniRule"/>
</dbReference>
<dbReference type="AlphaFoldDB" id="U1QSW1"/>
<dbReference type="PANTHER" id="PTHR21015">
    <property type="entry name" value="UDP-N-ACETYLGLUCOSAMINE--N-ACETYLMURAMYL-(PENTAPEPTIDE) PYROPHOSPHORYL-UNDECAPRENOL N-ACETYLGLUCOSAMINE TRANSFERASE 1"/>
    <property type="match status" value="1"/>
</dbReference>
<keyword evidence="9 10" id="KW-0961">Cell wall biogenesis/degradation</keyword>
<keyword evidence="6 10" id="KW-0573">Peptidoglycan synthesis</keyword>
<evidence type="ECO:0000256" key="4">
    <source>
        <dbReference type="ARBA" id="ARBA00022679"/>
    </source>
</evidence>
<dbReference type="Pfam" id="PF03033">
    <property type="entry name" value="Glyco_transf_28"/>
    <property type="match status" value="1"/>
</dbReference>
<comment type="subcellular location">
    <subcellularLocation>
        <location evidence="10">Cell membrane</location>
        <topology evidence="10">Peripheral membrane protein</topology>
        <orientation evidence="10">Cytoplasmic side</orientation>
    </subcellularLocation>
</comment>
<dbReference type="InterPro" id="IPR006009">
    <property type="entry name" value="GlcNAc_MurG"/>
</dbReference>
<dbReference type="GO" id="GO:0071555">
    <property type="term" value="P:cell wall organization"/>
    <property type="evidence" value="ECO:0007669"/>
    <property type="project" value="UniProtKB-KW"/>
</dbReference>
<dbReference type="PANTHER" id="PTHR21015:SF22">
    <property type="entry name" value="GLYCOSYLTRANSFERASE"/>
    <property type="match status" value="1"/>
</dbReference>